<evidence type="ECO:0000313" key="1">
    <source>
        <dbReference type="EMBL" id="KAB2099037.1"/>
    </source>
</evidence>
<name>A0ACB6F3T4_9PLEO</name>
<evidence type="ECO:0000313" key="2">
    <source>
        <dbReference type="Proteomes" id="UP000293547"/>
    </source>
</evidence>
<gene>
    <name evidence="1" type="ORF">AG0111_0g12728</name>
</gene>
<comment type="caution">
    <text evidence="1">The sequence shown here is derived from an EMBL/GenBank/DDBJ whole genome shotgun (WGS) entry which is preliminary data.</text>
</comment>
<sequence>MAWLPPTSPATLRASKRTCEGDTKDSPKRQWRSEFQSPTEAPSDFSNNYSGEILETTPQSSSWLFPVQSAYPDIPDTRLTDINEIAVAREVPPYDLYASTPTYRDSNGQYGLTVPYQPPPASQRTYDYADYPHQYHPDEQPMSCGQDIPASILAEQTAWEDVYTRQNKWLFGTEADLQDGTIEVVPGIPTEQGAPGSSAGINYDLIPIEVWSLRSLSPLLRYSAYRMMTEEAREMITYDQASEEFQRRWEWTLSFQAFLLQKEKEWVGSFQQIVDTHRRRCWDQKVEEQAIETPVNQAMIDAFERSKMQARGAPLVAMTLDNETPQVPLSESVPVAEPPATRNNATKKVQSPISHPNIPSVLPEEPRKPDTIKHPLDKVAVPSYPLDKISDFTPNEEGIYQCMHRFERKWPCCKNGLDEHKLKRAIYRSISTWKSQVDW</sequence>
<reference evidence="1 2" key="1">
    <citation type="journal article" date="2019" name="bioRxiv">
        <title>Genomics, evolutionary history and diagnostics of the Alternaria alternata species group including apple and Asian pear pathotypes.</title>
        <authorList>
            <person name="Armitage A.D."/>
            <person name="Cockerton H.M."/>
            <person name="Sreenivasaprasad S."/>
            <person name="Woodhall J.W."/>
            <person name="Lane C.R."/>
            <person name="Harrison R.J."/>
            <person name="Clarkson J.P."/>
        </authorList>
    </citation>
    <scope>NUCLEOTIDE SEQUENCE [LARGE SCALE GENOMIC DNA]</scope>
    <source>
        <strain evidence="1 2">FERA 650</strain>
    </source>
</reference>
<accession>A0ACB6F3T4</accession>
<protein>
    <submittedName>
        <fullName evidence="1">Uncharacterized protein</fullName>
    </submittedName>
</protein>
<keyword evidence="2" id="KW-1185">Reference proteome</keyword>
<proteinExistence type="predicted"/>
<dbReference type="Proteomes" id="UP000293547">
    <property type="component" value="Unassembled WGS sequence"/>
</dbReference>
<organism evidence="1 2">
    <name type="scientific">Alternaria gaisen</name>
    <dbReference type="NCBI Taxonomy" id="167740"/>
    <lineage>
        <taxon>Eukaryota</taxon>
        <taxon>Fungi</taxon>
        <taxon>Dikarya</taxon>
        <taxon>Ascomycota</taxon>
        <taxon>Pezizomycotina</taxon>
        <taxon>Dothideomycetes</taxon>
        <taxon>Pleosporomycetidae</taxon>
        <taxon>Pleosporales</taxon>
        <taxon>Pleosporineae</taxon>
        <taxon>Pleosporaceae</taxon>
        <taxon>Alternaria</taxon>
        <taxon>Alternaria sect. Alternaria</taxon>
    </lineage>
</organism>
<dbReference type="EMBL" id="PDWZ02000020">
    <property type="protein sequence ID" value="KAB2099037.1"/>
    <property type="molecule type" value="Genomic_DNA"/>
</dbReference>